<dbReference type="Proteomes" id="UP000054466">
    <property type="component" value="Unassembled WGS sequence"/>
</dbReference>
<dbReference type="VEuPathDB" id="FungiDB:PV07_02957"/>
<dbReference type="PANTHER" id="PTHR43857">
    <property type="entry name" value="BLR7761 PROTEIN"/>
    <property type="match status" value="1"/>
</dbReference>
<dbReference type="Pfam" id="PF01042">
    <property type="entry name" value="Ribonuc_L-PSP"/>
    <property type="match status" value="1"/>
</dbReference>
<organism evidence="1 2">
    <name type="scientific">Cladophialophora immunda</name>
    <dbReference type="NCBI Taxonomy" id="569365"/>
    <lineage>
        <taxon>Eukaryota</taxon>
        <taxon>Fungi</taxon>
        <taxon>Dikarya</taxon>
        <taxon>Ascomycota</taxon>
        <taxon>Pezizomycotina</taxon>
        <taxon>Eurotiomycetes</taxon>
        <taxon>Chaetothyriomycetidae</taxon>
        <taxon>Chaetothyriales</taxon>
        <taxon>Herpotrichiellaceae</taxon>
        <taxon>Cladophialophora</taxon>
    </lineage>
</organism>
<dbReference type="RefSeq" id="XP_016251514.1">
    <property type="nucleotide sequence ID" value="XM_016389612.1"/>
</dbReference>
<accession>A0A0D2CJH2</accession>
<sequence length="143" mass="15441">MSVTASASKTLYTTGNPYEKQIGYHRAVKRGPFIFVSGTTAIHPETQQLQHPGNAYLQAKTAMMECVRAVESLGGKLEDVCRVRMFVARQEDCSMVGTAYREVFGSGVREEGMGSAATMVVLGRGGFIDGDMLVEVEVDAVVV</sequence>
<evidence type="ECO:0000313" key="1">
    <source>
        <dbReference type="EMBL" id="KIW31298.1"/>
    </source>
</evidence>
<dbReference type="EMBL" id="KN847041">
    <property type="protein sequence ID" value="KIW31298.1"/>
    <property type="molecule type" value="Genomic_DNA"/>
</dbReference>
<dbReference type="Gene3D" id="3.30.1330.40">
    <property type="entry name" value="RutC-like"/>
    <property type="match status" value="1"/>
</dbReference>
<dbReference type="SUPFAM" id="SSF55298">
    <property type="entry name" value="YjgF-like"/>
    <property type="match status" value="1"/>
</dbReference>
<dbReference type="HOGENOM" id="CLU_100715_5_2_1"/>
<gene>
    <name evidence="1" type="ORF">PV07_02957</name>
</gene>
<dbReference type="InterPro" id="IPR006175">
    <property type="entry name" value="YjgF/YER057c/UK114"/>
</dbReference>
<dbReference type="OrthoDB" id="686384at2759"/>
<proteinExistence type="predicted"/>
<keyword evidence="2" id="KW-1185">Reference proteome</keyword>
<dbReference type="InterPro" id="IPR035959">
    <property type="entry name" value="RutC-like_sf"/>
</dbReference>
<evidence type="ECO:0000313" key="2">
    <source>
        <dbReference type="Proteomes" id="UP000054466"/>
    </source>
</evidence>
<dbReference type="EMBL" id="KN847041">
    <property type="protein sequence ID" value="KIW31297.1"/>
    <property type="molecule type" value="Genomic_DNA"/>
</dbReference>
<dbReference type="PANTHER" id="PTHR43857:SF1">
    <property type="entry name" value="YJGH FAMILY PROTEIN"/>
    <property type="match status" value="1"/>
</dbReference>
<evidence type="ECO:0008006" key="3">
    <source>
        <dbReference type="Google" id="ProtNLM"/>
    </source>
</evidence>
<dbReference type="RefSeq" id="XP_016251513.1">
    <property type="nucleotide sequence ID" value="XM_016389611.1"/>
</dbReference>
<name>A0A0D2CJH2_9EURO</name>
<protein>
    <recommendedName>
        <fullName evidence="3">YjgF-like protein</fullName>
    </recommendedName>
</protein>
<dbReference type="GeneID" id="27342151"/>
<dbReference type="STRING" id="569365.A0A0D2CJH2"/>
<dbReference type="AlphaFoldDB" id="A0A0D2CJH2"/>
<reference evidence="1 2" key="1">
    <citation type="submission" date="2015-01" db="EMBL/GenBank/DDBJ databases">
        <title>The Genome Sequence of Cladophialophora immunda CBS83496.</title>
        <authorList>
            <consortium name="The Broad Institute Genomics Platform"/>
            <person name="Cuomo C."/>
            <person name="de Hoog S."/>
            <person name="Gorbushina A."/>
            <person name="Stielow B."/>
            <person name="Teixiera M."/>
            <person name="Abouelleil A."/>
            <person name="Chapman S.B."/>
            <person name="Priest M."/>
            <person name="Young S.K."/>
            <person name="Wortman J."/>
            <person name="Nusbaum C."/>
            <person name="Birren B."/>
        </authorList>
    </citation>
    <scope>NUCLEOTIDE SEQUENCE [LARGE SCALE GENOMIC DNA]</scope>
    <source>
        <strain evidence="1 2">CBS 83496</strain>
    </source>
</reference>